<organism evidence="3 4">
    <name type="scientific">Candidatus Desulfacyla euxinica</name>
    <dbReference type="NCBI Taxonomy" id="2841693"/>
    <lineage>
        <taxon>Bacteria</taxon>
        <taxon>Deltaproteobacteria</taxon>
        <taxon>Candidatus Desulfacyla</taxon>
    </lineage>
</organism>
<dbReference type="InterPro" id="IPR001509">
    <property type="entry name" value="Epimerase_deHydtase"/>
</dbReference>
<proteinExistence type="inferred from homology"/>
<comment type="similarity">
    <text evidence="1">Belongs to the NAD(P)-dependent epimerase/dehydratase family.</text>
</comment>
<reference evidence="3 4" key="1">
    <citation type="submission" date="2020-08" db="EMBL/GenBank/DDBJ databases">
        <title>Bridging the membrane lipid divide: bacteria of the FCB group superphylum have the potential to synthesize archaeal ether lipids.</title>
        <authorList>
            <person name="Villanueva L."/>
            <person name="Von Meijenfeldt F.A.B."/>
            <person name="Westbye A.B."/>
            <person name="Yadav S."/>
            <person name="Hopmans E.C."/>
            <person name="Dutilh B.E."/>
            <person name="Sinninghe Damste J.S."/>
        </authorList>
    </citation>
    <scope>NUCLEOTIDE SEQUENCE [LARGE SCALE GENOMIC DNA]</scope>
    <source>
        <strain evidence="3">NIOZ-UU27</strain>
    </source>
</reference>
<evidence type="ECO:0000313" key="4">
    <source>
        <dbReference type="Proteomes" id="UP000650524"/>
    </source>
</evidence>
<dbReference type="Proteomes" id="UP000650524">
    <property type="component" value="Unassembled WGS sequence"/>
</dbReference>
<gene>
    <name evidence="3" type="ORF">H8E19_12630</name>
</gene>
<dbReference type="Gene3D" id="3.40.50.720">
    <property type="entry name" value="NAD(P)-binding Rossmann-like Domain"/>
    <property type="match status" value="1"/>
</dbReference>
<dbReference type="PANTHER" id="PTHR43000">
    <property type="entry name" value="DTDP-D-GLUCOSE 4,6-DEHYDRATASE-RELATED"/>
    <property type="match status" value="1"/>
</dbReference>
<comment type="caution">
    <text evidence="3">The sequence shown here is derived from an EMBL/GenBank/DDBJ whole genome shotgun (WGS) entry which is preliminary data.</text>
</comment>
<sequence>MLNKRKKDRFFVTGAAGFIASNLVDRLLGEGVSVVGYDNFSTGLDENLERARSNTDFRLIRDDVLDLHALTRAMAGCDFVFHLAANADVRFGTLHPERDLKQNTTATFNVLEAMRANDIKKIAFSSTGSIYGEPNLFPTPEDAPFPVQTSMYGASKLACEGLIQAYCEGFDFRGWIFRFVSILGERYSHGHVFDFYKRLLSDPNHLHVLGNGRQRKSYLYIQDCIDAMFMAIEKGEEKVNIFNLGTDEYCEVNDSIGWITEHLGLDPELSYGGGERGWIGDSPFIFLNCSRIRALGWRPQLTIQEGIIKTLEHLQANRWLLERR</sequence>
<dbReference type="EMBL" id="JACNJD010000267">
    <property type="protein sequence ID" value="MBC8178242.1"/>
    <property type="molecule type" value="Genomic_DNA"/>
</dbReference>
<evidence type="ECO:0000259" key="2">
    <source>
        <dbReference type="Pfam" id="PF01370"/>
    </source>
</evidence>
<feature type="domain" description="NAD-dependent epimerase/dehydratase" evidence="2">
    <location>
        <begin position="11"/>
        <end position="245"/>
    </location>
</feature>
<dbReference type="AlphaFoldDB" id="A0A8J6N1E0"/>
<evidence type="ECO:0000313" key="3">
    <source>
        <dbReference type="EMBL" id="MBC8178242.1"/>
    </source>
</evidence>
<dbReference type="Gene3D" id="3.90.25.10">
    <property type="entry name" value="UDP-galactose 4-epimerase, domain 1"/>
    <property type="match status" value="1"/>
</dbReference>
<protein>
    <submittedName>
        <fullName evidence="3">NAD-dependent epimerase/dehydratase family protein</fullName>
    </submittedName>
</protein>
<name>A0A8J6N1E0_9DELT</name>
<dbReference type="SUPFAM" id="SSF51735">
    <property type="entry name" value="NAD(P)-binding Rossmann-fold domains"/>
    <property type="match status" value="1"/>
</dbReference>
<accession>A0A8J6N1E0</accession>
<dbReference type="Pfam" id="PF01370">
    <property type="entry name" value="Epimerase"/>
    <property type="match status" value="1"/>
</dbReference>
<dbReference type="InterPro" id="IPR036291">
    <property type="entry name" value="NAD(P)-bd_dom_sf"/>
</dbReference>
<evidence type="ECO:0000256" key="1">
    <source>
        <dbReference type="ARBA" id="ARBA00007637"/>
    </source>
</evidence>
<dbReference type="CDD" id="cd05234">
    <property type="entry name" value="UDP_G4E_2_SDR_e"/>
    <property type="match status" value="1"/>
</dbReference>